<dbReference type="SUPFAM" id="SSF81383">
    <property type="entry name" value="F-box domain"/>
    <property type="match status" value="1"/>
</dbReference>
<feature type="compositionally biased region" description="Basic and acidic residues" evidence="1">
    <location>
        <begin position="11"/>
        <end position="21"/>
    </location>
</feature>
<dbReference type="SMART" id="SM00579">
    <property type="entry name" value="FBD"/>
    <property type="match status" value="1"/>
</dbReference>
<dbReference type="InterPro" id="IPR055302">
    <property type="entry name" value="F-box_dom-containing"/>
</dbReference>
<dbReference type="InterPro" id="IPR032675">
    <property type="entry name" value="LRR_dom_sf"/>
</dbReference>
<dbReference type="Pfam" id="PF24758">
    <property type="entry name" value="LRR_At5g56370"/>
    <property type="match status" value="1"/>
</dbReference>
<feature type="region of interest" description="Disordered" evidence="1">
    <location>
        <begin position="1"/>
        <end position="32"/>
    </location>
</feature>
<reference evidence="3 4" key="2">
    <citation type="submission" date="2024-10" db="EMBL/GenBank/DDBJ databases">
        <authorList>
            <person name="Ryan C."/>
        </authorList>
    </citation>
    <scope>NUCLEOTIDE SEQUENCE [LARGE SCALE GENOMIC DNA]</scope>
</reference>
<dbReference type="EMBL" id="OZ075117">
    <property type="protein sequence ID" value="CAL5079765.1"/>
    <property type="molecule type" value="Genomic_DNA"/>
</dbReference>
<reference evidence="4" key="1">
    <citation type="submission" date="2024-06" db="EMBL/GenBank/DDBJ databases">
        <authorList>
            <person name="Ryan C."/>
        </authorList>
    </citation>
    <scope>NUCLEOTIDE SEQUENCE [LARGE SCALE GENOMIC DNA]</scope>
</reference>
<accession>A0ABC9FRG5</accession>
<dbReference type="PANTHER" id="PTHR32141">
    <property type="match status" value="1"/>
</dbReference>
<dbReference type="InterPro" id="IPR055411">
    <property type="entry name" value="LRR_FXL15/At3g58940/PEG3-like"/>
</dbReference>
<dbReference type="AlphaFoldDB" id="A0ABC9FRG5"/>
<dbReference type="InterPro" id="IPR036047">
    <property type="entry name" value="F-box-like_dom_sf"/>
</dbReference>
<dbReference type="InterPro" id="IPR006566">
    <property type="entry name" value="FBD"/>
</dbReference>
<dbReference type="Pfam" id="PF08387">
    <property type="entry name" value="FBD"/>
    <property type="match status" value="1"/>
</dbReference>
<dbReference type="Gene3D" id="3.80.10.10">
    <property type="entry name" value="Ribonuclease Inhibitor"/>
    <property type="match status" value="1"/>
</dbReference>
<keyword evidence="4" id="KW-1185">Reference proteome</keyword>
<dbReference type="Proteomes" id="UP001497457">
    <property type="component" value="Chromosome 7b"/>
</dbReference>
<gene>
    <name evidence="3" type="ORF">URODEC1_LOCUS107769</name>
</gene>
<protein>
    <recommendedName>
        <fullName evidence="2">FBD domain-containing protein</fullName>
    </recommendedName>
</protein>
<organism evidence="3 4">
    <name type="scientific">Urochloa decumbens</name>
    <dbReference type="NCBI Taxonomy" id="240449"/>
    <lineage>
        <taxon>Eukaryota</taxon>
        <taxon>Viridiplantae</taxon>
        <taxon>Streptophyta</taxon>
        <taxon>Embryophyta</taxon>
        <taxon>Tracheophyta</taxon>
        <taxon>Spermatophyta</taxon>
        <taxon>Magnoliopsida</taxon>
        <taxon>Liliopsida</taxon>
        <taxon>Poales</taxon>
        <taxon>Poaceae</taxon>
        <taxon>PACMAD clade</taxon>
        <taxon>Panicoideae</taxon>
        <taxon>Panicodae</taxon>
        <taxon>Paniceae</taxon>
        <taxon>Melinidinae</taxon>
        <taxon>Urochloa</taxon>
    </lineage>
</organism>
<evidence type="ECO:0000256" key="1">
    <source>
        <dbReference type="SAM" id="MobiDB-lite"/>
    </source>
</evidence>
<dbReference type="SUPFAM" id="SSF52058">
    <property type="entry name" value="L domain-like"/>
    <property type="match status" value="1"/>
</dbReference>
<name>A0ABC9FRG5_9POAL</name>
<evidence type="ECO:0000259" key="2">
    <source>
        <dbReference type="SMART" id="SM00579"/>
    </source>
</evidence>
<evidence type="ECO:0000313" key="3">
    <source>
        <dbReference type="EMBL" id="CAL5079765.1"/>
    </source>
</evidence>
<sequence length="475" mass="54304">MGEVTRPKKRKLEDERHHQEPLPRGGGGDSGGPDMISCLSNDILGDIIALLPAKDGARTQILSQRWRPLWRSAPLNLDAVVAGSYGYYHVAAIRSKLQAHKGPVRRFSLTWHYNYDHFCTIDSILKSPQLDNLQEFELFFRYNVCEYRRVPQSVLRWSLTIRVLNIFMVGEVLIFPMETACSFHFPHLKQLTLKGVNISEGTLHGILSGCPILESLVLDWNIGYRRLHISSSTLRSLGISDAWNYKVGNLEEVIIEDAPQLERIIPRPPKRDDLVIRIIHAPKLKTLGYLSNRISTFVLGTMVFQKMVLVSQPSLTRTVKILALNSYPNLHIVINFLKCFPCVEKLYIMPFIQGSFKNIRNHISLECLDLHLKMVEFTNYRGNMSDVNFIKFFVLNSRVLESMKFVARRDSCDAEWVQEQHKKLQLNERASSGATFDFHADHGSSSLVHLKHISDLTIDDPFDSSLCRCVGKDFL</sequence>
<evidence type="ECO:0000313" key="4">
    <source>
        <dbReference type="Proteomes" id="UP001497457"/>
    </source>
</evidence>
<proteinExistence type="predicted"/>
<feature type="domain" description="FBD" evidence="2">
    <location>
        <begin position="366"/>
        <end position="439"/>
    </location>
</feature>
<dbReference type="PANTHER" id="PTHR32141:SF34">
    <property type="entry name" value="OS12G0558366 PROTEIN"/>
    <property type="match status" value="1"/>
</dbReference>